<sequence>MPPKQGEEDSQQSISSFFSRAAVPQKRESVLVLDSSDEDEEVREQAGGGGKAAQGVKKVKMEHDRHDSQLQPIASTSKILTTAISPPRHDPNPPSSQRLHQFAYSQPHPSTTKPLSRPSLADQARHDAFVKKLSLGPNLLKRRTSYLQKEHYLAARGDDAEDEGSPRGALGSPGEDFEEEAESNSSPTSAPARGRGKGKARLTEGDEAPSRFAKFAAKGSKAGEKGSSEGKKVKYTPLEQQVLALRKAHPGVLLVIEVGYKFRFFDEDAQVASRILNIACFPSQHMLTASIPTHRLDVHVKRLLNAGYKVGVVRQQETAALKKASDNRSAPFTRALSGLYTSATYVDELGVDPLATTGSTATIMCVVEDKLGKAPDAQVRIGMVAVVPSTGQVVYDEFEDSLMRSELETRMLHLQPSELLLPKELSSKTESMVQHLVGQHDAGTIDFRSRIDRIAKGPSASQATSQISDYFASVKKQEKGSNGRAVRKEPSEIVLSSDGEDEASDEADSRAALNGSAAILDLPKLVLIALASLIAHLKPFNLESVFSHTSSFTPFGSRASMNLNGNTVANLELLRNNTDFKEHGSLIACVDKCKTAMGKRLLRKWLTKPLLSKELVEERLDAISNIHRLSASLTLSKLRDLLKHLPDLERGLSRIHFGRATPNELLRVLEAFRRIGDVFVEVDSPDEAGAEDGDDGPIRTGVGGTLRSTLLKSIVKELPKVKHTADELLAEIDAKRARDNDKEELFADEDKYPDLKNCKAGLARTTDDMQDELKSARKLLGKPALPFTKVAQEEYLFEVKIAEAKTIVPADWIRINSTKQVYRYRSPKLHKMVTETLEQWKEKVAAAAKVAFHAFLQGVSSHYELFRKVIASVATADCLFGLALVALSNNWVRPIIVDEPGYIDFVDGRHPVIEDVSPEPFVPNSIKFGGGERRQMVLTGLNMGGKSSLSRMIALIALLAQMGSFVPAESCTTSLFDGIYTRMGANDDVARGRSTFMVELTETSEILRLATPRSLLILDELGRGTSTNDGQAIAAAVLEYIVRSKRSTCVFVTHYPSLALVAQRFPESVSANHMACIETPREDGHADVTFLYRLADGLASASHGLNVARLADLPQSVLDTAKARGLELMKATEERTAKRKAGRLAEILGRVAKLAKPGEGMAIDDGGMGVMQGSATDGTSQDSVGTRRNRLLELCEAALVK</sequence>
<dbReference type="InterPro" id="IPR036678">
    <property type="entry name" value="MutS_con_dom_sf"/>
</dbReference>
<feature type="compositionally biased region" description="Basic and acidic residues" evidence="15">
    <location>
        <begin position="478"/>
        <end position="491"/>
    </location>
</feature>
<feature type="region of interest" description="Disordered" evidence="15">
    <location>
        <begin position="155"/>
        <end position="232"/>
    </location>
</feature>
<dbReference type="InterPro" id="IPR016151">
    <property type="entry name" value="DNA_mismatch_repair_MutS_N"/>
</dbReference>
<dbReference type="OrthoDB" id="121051at2759"/>
<evidence type="ECO:0000259" key="16">
    <source>
        <dbReference type="PROSITE" id="PS00486"/>
    </source>
</evidence>
<evidence type="ECO:0000256" key="8">
    <source>
        <dbReference type="ARBA" id="ARBA00023204"/>
    </source>
</evidence>
<dbReference type="GO" id="GO:0030983">
    <property type="term" value="F:mismatched DNA binding"/>
    <property type="evidence" value="ECO:0007669"/>
    <property type="project" value="InterPro"/>
</dbReference>
<name>A0A511KGP2_RHOTO</name>
<dbReference type="Gene3D" id="3.40.1170.10">
    <property type="entry name" value="DNA repair protein MutS, domain I"/>
    <property type="match status" value="1"/>
</dbReference>
<dbReference type="GO" id="GO:0006298">
    <property type="term" value="P:mismatch repair"/>
    <property type="evidence" value="ECO:0007669"/>
    <property type="project" value="InterPro"/>
</dbReference>
<feature type="domain" description="DNA mismatch repair proteins mutS family" evidence="16">
    <location>
        <begin position="1014"/>
        <end position="1030"/>
    </location>
</feature>
<dbReference type="InterPro" id="IPR007860">
    <property type="entry name" value="DNA_mmatch_repair_MutS_con_dom"/>
</dbReference>
<keyword evidence="7 14" id="KW-0238">DNA-binding</keyword>
<dbReference type="FunFam" id="1.10.1420.10:FF:000004">
    <property type="entry name" value="DNA mismatch repair protein Msh3"/>
    <property type="match status" value="1"/>
</dbReference>
<keyword evidence="4 14" id="KW-0547">Nucleotide-binding</keyword>
<feature type="region of interest" description="Disordered" evidence="15">
    <location>
        <begin position="478"/>
        <end position="507"/>
    </location>
</feature>
<dbReference type="FunFam" id="3.40.1170.10:FF:000004">
    <property type="entry name" value="DNA mismatch repair protein"/>
    <property type="match status" value="1"/>
</dbReference>
<dbReference type="AlphaFoldDB" id="A0A511KGP2"/>
<comment type="subunit">
    <text evidence="11">Heterodimer consisting of MSH2-MSH3 (MutS beta). Forms a ternary complex with MutL alpha (MLH1-PMS1).</text>
</comment>
<dbReference type="Pfam" id="PF01624">
    <property type="entry name" value="MutS_I"/>
    <property type="match status" value="1"/>
</dbReference>
<dbReference type="EMBL" id="BJWK01000008">
    <property type="protein sequence ID" value="GEM09539.1"/>
    <property type="molecule type" value="Genomic_DNA"/>
</dbReference>
<dbReference type="SUPFAM" id="SSF55271">
    <property type="entry name" value="DNA repair protein MutS, domain I"/>
    <property type="match status" value="1"/>
</dbReference>
<evidence type="ECO:0000256" key="10">
    <source>
        <dbReference type="ARBA" id="ARBA00025373"/>
    </source>
</evidence>
<keyword evidence="6" id="KW-0067">ATP-binding</keyword>
<dbReference type="GO" id="GO:0006312">
    <property type="term" value="P:mitotic recombination"/>
    <property type="evidence" value="ECO:0007669"/>
    <property type="project" value="TreeGrafter"/>
</dbReference>
<keyword evidence="5 14" id="KW-0227">DNA damage</keyword>
<evidence type="ECO:0000256" key="12">
    <source>
        <dbReference type="ARBA" id="ARBA00029792"/>
    </source>
</evidence>
<dbReference type="Proteomes" id="UP000321518">
    <property type="component" value="Unassembled WGS sequence"/>
</dbReference>
<keyword evidence="8 14" id="KW-0234">DNA repair</keyword>
<feature type="compositionally biased region" description="Basic and acidic residues" evidence="15">
    <location>
        <begin position="221"/>
        <end position="232"/>
    </location>
</feature>
<evidence type="ECO:0000256" key="1">
    <source>
        <dbReference type="ARBA" id="ARBA00004123"/>
    </source>
</evidence>
<evidence type="ECO:0000256" key="4">
    <source>
        <dbReference type="ARBA" id="ARBA00022741"/>
    </source>
</evidence>
<evidence type="ECO:0000256" key="6">
    <source>
        <dbReference type="ARBA" id="ARBA00022840"/>
    </source>
</evidence>
<keyword evidence="9" id="KW-0539">Nucleus</keyword>
<evidence type="ECO:0000256" key="2">
    <source>
        <dbReference type="ARBA" id="ARBA00007094"/>
    </source>
</evidence>
<dbReference type="InterPro" id="IPR007695">
    <property type="entry name" value="DNA_mismatch_repair_MutS-lik_N"/>
</dbReference>
<dbReference type="InterPro" id="IPR045076">
    <property type="entry name" value="MutS"/>
</dbReference>
<dbReference type="GO" id="GO:0140664">
    <property type="term" value="F:ATP-dependent DNA damage sensor activity"/>
    <property type="evidence" value="ECO:0007669"/>
    <property type="project" value="InterPro"/>
</dbReference>
<comment type="function">
    <text evidence="10">Component of the post-replicative DNA mismatch repair system (MMR). Heterodimerizes with MSH2 to form MutS beta, which binds to DNA mismatches thereby initiating DNA repair. MSH3 provides substrate-binding and substrate specificity to the complex. When bound, the MutS beta heterodimer bends the DNA helix and shields approximately 20 base pairs. Acts mainly to repair insertion-deletion loops (IDLs) from 2 to 13 nucleotides in size, but can also repair base-base and single insertion-deletion mismatches that occur during replication. After mismatch binding, forms a ternary complex with the MutL alpha heterodimer, which is thought to be responsible for directing the downstream MMR events, including strand discrimination, excision, and resynthesis. ATP binding and hydrolysis play a pivotal role in mismatch repair functions.</text>
</comment>
<evidence type="ECO:0000256" key="14">
    <source>
        <dbReference type="RuleBase" id="RU003756"/>
    </source>
</evidence>
<feature type="compositionally biased region" description="Polar residues" evidence="15">
    <location>
        <begin position="69"/>
        <end position="84"/>
    </location>
</feature>
<feature type="region of interest" description="Disordered" evidence="15">
    <location>
        <begin position="1"/>
        <end position="123"/>
    </location>
</feature>
<evidence type="ECO:0000256" key="3">
    <source>
        <dbReference type="ARBA" id="ARBA00022151"/>
    </source>
</evidence>
<dbReference type="Pfam" id="PF05190">
    <property type="entry name" value="MutS_IV"/>
    <property type="match status" value="1"/>
</dbReference>
<dbReference type="SUPFAM" id="SSF52540">
    <property type="entry name" value="P-loop containing nucleoside triphosphate hydrolases"/>
    <property type="match status" value="1"/>
</dbReference>
<evidence type="ECO:0000313" key="18">
    <source>
        <dbReference type="Proteomes" id="UP000321518"/>
    </source>
</evidence>
<dbReference type="GO" id="GO:0005524">
    <property type="term" value="F:ATP binding"/>
    <property type="evidence" value="ECO:0007669"/>
    <property type="project" value="UniProtKB-KW"/>
</dbReference>
<accession>A0A511KGP2</accession>
<dbReference type="Pfam" id="PF05192">
    <property type="entry name" value="MutS_III"/>
    <property type="match status" value="1"/>
</dbReference>
<dbReference type="Gene3D" id="3.40.50.300">
    <property type="entry name" value="P-loop containing nucleotide triphosphate hydrolases"/>
    <property type="match status" value="1"/>
</dbReference>
<dbReference type="SMART" id="SM00533">
    <property type="entry name" value="MUTSd"/>
    <property type="match status" value="1"/>
</dbReference>
<evidence type="ECO:0000256" key="5">
    <source>
        <dbReference type="ARBA" id="ARBA00022763"/>
    </source>
</evidence>
<dbReference type="NCBIfam" id="NF003810">
    <property type="entry name" value="PRK05399.1"/>
    <property type="match status" value="1"/>
</dbReference>
<evidence type="ECO:0000313" key="17">
    <source>
        <dbReference type="EMBL" id="GEM09539.1"/>
    </source>
</evidence>
<dbReference type="PROSITE" id="PS00486">
    <property type="entry name" value="DNA_MISMATCH_REPAIR_2"/>
    <property type="match status" value="1"/>
</dbReference>
<evidence type="ECO:0000256" key="15">
    <source>
        <dbReference type="SAM" id="MobiDB-lite"/>
    </source>
</evidence>
<dbReference type="PANTHER" id="PTHR11361:SF122">
    <property type="entry name" value="DNA MISMATCH REPAIR PROTEIN MSH3"/>
    <property type="match status" value="1"/>
</dbReference>
<organism evidence="17 18">
    <name type="scientific">Rhodotorula toruloides</name>
    <name type="common">Yeast</name>
    <name type="synonym">Rhodosporidium toruloides</name>
    <dbReference type="NCBI Taxonomy" id="5286"/>
    <lineage>
        <taxon>Eukaryota</taxon>
        <taxon>Fungi</taxon>
        <taxon>Dikarya</taxon>
        <taxon>Basidiomycota</taxon>
        <taxon>Pucciniomycotina</taxon>
        <taxon>Microbotryomycetes</taxon>
        <taxon>Sporidiobolales</taxon>
        <taxon>Sporidiobolaceae</taxon>
        <taxon>Rhodotorula</taxon>
    </lineage>
</organism>
<evidence type="ECO:0000256" key="13">
    <source>
        <dbReference type="ARBA" id="ARBA00073774"/>
    </source>
</evidence>
<evidence type="ECO:0000256" key="11">
    <source>
        <dbReference type="ARBA" id="ARBA00025902"/>
    </source>
</evidence>
<feature type="compositionally biased region" description="Basic and acidic residues" evidence="15">
    <location>
        <begin position="59"/>
        <end position="68"/>
    </location>
</feature>
<evidence type="ECO:0000256" key="7">
    <source>
        <dbReference type="ARBA" id="ARBA00023125"/>
    </source>
</evidence>
<evidence type="ECO:0000256" key="9">
    <source>
        <dbReference type="ARBA" id="ARBA00023242"/>
    </source>
</evidence>
<reference evidence="17 18" key="1">
    <citation type="submission" date="2019-07" db="EMBL/GenBank/DDBJ databases">
        <title>Rhodotorula toruloides NBRC10032 genome sequencing.</title>
        <authorList>
            <person name="Shida Y."/>
            <person name="Takaku H."/>
            <person name="Ogasawara W."/>
            <person name="Mori K."/>
        </authorList>
    </citation>
    <scope>NUCLEOTIDE SEQUENCE [LARGE SCALE GENOMIC DNA]</scope>
    <source>
        <strain evidence="17 18">NBRC10032</strain>
    </source>
</reference>
<dbReference type="InterPro" id="IPR036187">
    <property type="entry name" value="DNA_mismatch_repair_MutS_sf"/>
</dbReference>
<dbReference type="InterPro" id="IPR000432">
    <property type="entry name" value="DNA_mismatch_repair_MutS_C"/>
</dbReference>
<dbReference type="SMART" id="SM00534">
    <property type="entry name" value="MUTSac"/>
    <property type="match status" value="1"/>
</dbReference>
<comment type="subcellular location">
    <subcellularLocation>
        <location evidence="1">Nucleus</location>
    </subcellularLocation>
</comment>
<dbReference type="GO" id="GO:0005634">
    <property type="term" value="C:nucleus"/>
    <property type="evidence" value="ECO:0007669"/>
    <property type="project" value="UniProtKB-SubCell"/>
</dbReference>
<gene>
    <name evidence="17" type="ORF">Rt10032_c08g3556</name>
</gene>
<dbReference type="InterPro" id="IPR007861">
    <property type="entry name" value="DNA_mismatch_repair_MutS_clamp"/>
</dbReference>
<feature type="compositionally biased region" description="Polar residues" evidence="15">
    <location>
        <begin position="95"/>
        <end position="114"/>
    </location>
</feature>
<dbReference type="Pfam" id="PF05188">
    <property type="entry name" value="MutS_II"/>
    <property type="match status" value="1"/>
</dbReference>
<comment type="similarity">
    <text evidence="2">Belongs to the DNA mismatch repair MutS family. MSH3 subfamily.</text>
</comment>
<dbReference type="SUPFAM" id="SSF48334">
    <property type="entry name" value="DNA repair protein MutS, domain III"/>
    <property type="match status" value="1"/>
</dbReference>
<protein>
    <recommendedName>
        <fullName evidence="3 13">DNA mismatch repair protein MSH3</fullName>
    </recommendedName>
    <alternativeName>
        <fullName evidence="3 13">DNA mismatch repair protein MSH3</fullName>
    </alternativeName>
    <alternativeName>
        <fullName evidence="12">MutS protein homolog 3</fullName>
    </alternativeName>
</protein>
<dbReference type="InterPro" id="IPR027417">
    <property type="entry name" value="P-loop_NTPase"/>
</dbReference>
<dbReference type="FunFam" id="3.30.420.110:FF:000010">
    <property type="entry name" value="DNA mismatch repair protein"/>
    <property type="match status" value="1"/>
</dbReference>
<comment type="caution">
    <text evidence="17">The sequence shown here is derived from an EMBL/GenBank/DDBJ whole genome shotgun (WGS) entry which is preliminary data.</text>
</comment>
<dbReference type="Gene3D" id="3.30.420.110">
    <property type="entry name" value="MutS, connector domain"/>
    <property type="match status" value="1"/>
</dbReference>
<dbReference type="InterPro" id="IPR007696">
    <property type="entry name" value="DNA_mismatch_repair_MutS_core"/>
</dbReference>
<dbReference type="PANTHER" id="PTHR11361">
    <property type="entry name" value="DNA MISMATCH REPAIR PROTEIN MUTS FAMILY MEMBER"/>
    <property type="match status" value="1"/>
</dbReference>
<proteinExistence type="inferred from homology"/>
<dbReference type="Gene3D" id="1.10.1420.10">
    <property type="match status" value="2"/>
</dbReference>
<dbReference type="Pfam" id="PF00488">
    <property type="entry name" value="MutS_V"/>
    <property type="match status" value="1"/>
</dbReference>